<dbReference type="InterPro" id="IPR003509">
    <property type="entry name" value="UPF0102_YraN-like"/>
</dbReference>
<dbReference type="RefSeq" id="WP_281754162.1">
    <property type="nucleotide sequence ID" value="NZ_BRVP01000010.1"/>
</dbReference>
<dbReference type="PANTHER" id="PTHR34039:SF1">
    <property type="entry name" value="UPF0102 PROTEIN YRAN"/>
    <property type="match status" value="1"/>
</dbReference>
<sequence>MAEHNDFGKLAEDEAVNYLKRKAYRIAFRNYRYGKAEIDILAFDNEVLVVIEVKARSTGYFGDPEQFVSKRKIQFLINAVNKYVEQNNLDVEIRFDIIAILKQKDGLVVNHIEDAFYFF</sequence>
<evidence type="ECO:0000256" key="1">
    <source>
        <dbReference type="ARBA" id="ARBA00006738"/>
    </source>
</evidence>
<name>A0A9W6ETX1_9FLAO</name>
<evidence type="ECO:0000313" key="4">
    <source>
        <dbReference type="Proteomes" id="UP001143545"/>
    </source>
</evidence>
<dbReference type="Proteomes" id="UP001143545">
    <property type="component" value="Unassembled WGS sequence"/>
</dbReference>
<proteinExistence type="inferred from homology"/>
<comment type="caution">
    <text evidence="3">The sequence shown here is derived from an EMBL/GenBank/DDBJ whole genome shotgun (WGS) entry which is preliminary data.</text>
</comment>
<comment type="similarity">
    <text evidence="1 2">Belongs to the UPF0102 family.</text>
</comment>
<dbReference type="GO" id="GO:0003676">
    <property type="term" value="F:nucleic acid binding"/>
    <property type="evidence" value="ECO:0007669"/>
    <property type="project" value="InterPro"/>
</dbReference>
<dbReference type="Gene3D" id="3.40.1350.10">
    <property type="match status" value="1"/>
</dbReference>
<keyword evidence="4" id="KW-1185">Reference proteome</keyword>
<gene>
    <name evidence="3" type="ORF">NBRC110019_17400</name>
</gene>
<dbReference type="InterPro" id="IPR011335">
    <property type="entry name" value="Restrct_endonuc-II-like"/>
</dbReference>
<dbReference type="SUPFAM" id="SSF52980">
    <property type="entry name" value="Restriction endonuclease-like"/>
    <property type="match status" value="1"/>
</dbReference>
<dbReference type="Pfam" id="PF02021">
    <property type="entry name" value="UPF0102"/>
    <property type="match status" value="1"/>
</dbReference>
<dbReference type="PANTHER" id="PTHR34039">
    <property type="entry name" value="UPF0102 PROTEIN YRAN"/>
    <property type="match status" value="1"/>
</dbReference>
<dbReference type="InterPro" id="IPR011856">
    <property type="entry name" value="tRNA_endonuc-like_dom_sf"/>
</dbReference>
<evidence type="ECO:0000256" key="2">
    <source>
        <dbReference type="HAMAP-Rule" id="MF_00048"/>
    </source>
</evidence>
<dbReference type="CDD" id="cd20736">
    <property type="entry name" value="PoNe_Nuclease"/>
    <property type="match status" value="1"/>
</dbReference>
<accession>A0A9W6ETX1</accession>
<dbReference type="HAMAP" id="MF_00048">
    <property type="entry name" value="UPF0102"/>
    <property type="match status" value="1"/>
</dbReference>
<protein>
    <recommendedName>
        <fullName evidence="2">UPF0102 protein NBRC110019_17400</fullName>
    </recommendedName>
</protein>
<organism evidence="3 4">
    <name type="scientific">Neptunitalea chrysea</name>
    <dbReference type="NCBI Taxonomy" id="1647581"/>
    <lineage>
        <taxon>Bacteria</taxon>
        <taxon>Pseudomonadati</taxon>
        <taxon>Bacteroidota</taxon>
        <taxon>Flavobacteriia</taxon>
        <taxon>Flavobacteriales</taxon>
        <taxon>Flavobacteriaceae</taxon>
        <taxon>Neptunitalea</taxon>
    </lineage>
</organism>
<evidence type="ECO:0000313" key="3">
    <source>
        <dbReference type="EMBL" id="GLB52700.1"/>
    </source>
</evidence>
<reference evidence="3" key="1">
    <citation type="submission" date="2022-07" db="EMBL/GenBank/DDBJ databases">
        <title>Taxonomy of Novel Oxalotrophic and Methylotrophic Bacteria.</title>
        <authorList>
            <person name="Sahin N."/>
            <person name="Tani A."/>
        </authorList>
    </citation>
    <scope>NUCLEOTIDE SEQUENCE</scope>
    <source>
        <strain evidence="3">AM327</strain>
    </source>
</reference>
<dbReference type="EMBL" id="BRVP01000010">
    <property type="protein sequence ID" value="GLB52700.1"/>
    <property type="molecule type" value="Genomic_DNA"/>
</dbReference>
<dbReference type="AlphaFoldDB" id="A0A9W6ETX1"/>